<feature type="transmembrane region" description="Helical" evidence="7">
    <location>
        <begin position="26"/>
        <end position="46"/>
    </location>
</feature>
<organism evidence="10 11">
    <name type="scientific">Acidiluteibacter ferrifornacis</name>
    <dbReference type="NCBI Taxonomy" id="2692424"/>
    <lineage>
        <taxon>Bacteria</taxon>
        <taxon>Pseudomonadati</taxon>
        <taxon>Bacteroidota</taxon>
        <taxon>Flavobacteriia</taxon>
        <taxon>Flavobacteriales</taxon>
        <taxon>Cryomorphaceae</taxon>
        <taxon>Acidiluteibacter</taxon>
    </lineage>
</organism>
<evidence type="ECO:0000256" key="5">
    <source>
        <dbReference type="ARBA" id="ARBA00023136"/>
    </source>
</evidence>
<dbReference type="InterPro" id="IPR050250">
    <property type="entry name" value="Macrolide_Exporter_MacB"/>
</dbReference>
<reference evidence="10 11" key="1">
    <citation type="submission" date="2019-12" db="EMBL/GenBank/DDBJ databases">
        <authorList>
            <person name="Zhao J."/>
        </authorList>
    </citation>
    <scope>NUCLEOTIDE SEQUENCE [LARGE SCALE GENOMIC DNA]</scope>
    <source>
        <strain evidence="10 11">S-15</strain>
    </source>
</reference>
<dbReference type="GO" id="GO:0005886">
    <property type="term" value="C:plasma membrane"/>
    <property type="evidence" value="ECO:0007669"/>
    <property type="project" value="UniProtKB-SubCell"/>
</dbReference>
<dbReference type="EMBL" id="WWNE01000003">
    <property type="protein sequence ID" value="NBG64728.1"/>
    <property type="molecule type" value="Genomic_DNA"/>
</dbReference>
<evidence type="ECO:0000256" key="4">
    <source>
        <dbReference type="ARBA" id="ARBA00022989"/>
    </source>
</evidence>
<protein>
    <submittedName>
        <fullName evidence="10">FtsX-like permease family protein</fullName>
    </submittedName>
</protein>
<dbReference type="GO" id="GO:0022857">
    <property type="term" value="F:transmembrane transporter activity"/>
    <property type="evidence" value="ECO:0007669"/>
    <property type="project" value="TreeGrafter"/>
</dbReference>
<keyword evidence="11" id="KW-1185">Reference proteome</keyword>
<evidence type="ECO:0000256" key="6">
    <source>
        <dbReference type="ARBA" id="ARBA00038076"/>
    </source>
</evidence>
<evidence type="ECO:0000313" key="10">
    <source>
        <dbReference type="EMBL" id="NBG64728.1"/>
    </source>
</evidence>
<evidence type="ECO:0000259" key="9">
    <source>
        <dbReference type="Pfam" id="PF12704"/>
    </source>
</evidence>
<comment type="caution">
    <text evidence="10">The sequence shown here is derived from an EMBL/GenBank/DDBJ whole genome shotgun (WGS) entry which is preliminary data.</text>
</comment>
<comment type="subcellular location">
    <subcellularLocation>
        <location evidence="1">Cell membrane</location>
        <topology evidence="1">Multi-pass membrane protein</topology>
    </subcellularLocation>
</comment>
<name>A0A6N9NDQ5_9FLAO</name>
<dbReference type="Pfam" id="PF12704">
    <property type="entry name" value="MacB_PCD"/>
    <property type="match status" value="1"/>
</dbReference>
<feature type="domain" description="MacB-like periplasmic core" evidence="9">
    <location>
        <begin position="25"/>
        <end position="252"/>
    </location>
</feature>
<evidence type="ECO:0000256" key="1">
    <source>
        <dbReference type="ARBA" id="ARBA00004651"/>
    </source>
</evidence>
<dbReference type="Proteomes" id="UP000470771">
    <property type="component" value="Unassembled WGS sequence"/>
</dbReference>
<dbReference type="PANTHER" id="PTHR30572:SF4">
    <property type="entry name" value="ABC TRANSPORTER PERMEASE YTRF"/>
    <property type="match status" value="1"/>
</dbReference>
<comment type="similarity">
    <text evidence="6">Belongs to the ABC-4 integral membrane protein family.</text>
</comment>
<dbReference type="Pfam" id="PF02687">
    <property type="entry name" value="FtsX"/>
    <property type="match status" value="1"/>
</dbReference>
<evidence type="ECO:0000256" key="7">
    <source>
        <dbReference type="SAM" id="Phobius"/>
    </source>
</evidence>
<dbReference type="InterPro" id="IPR003838">
    <property type="entry name" value="ABC3_permease_C"/>
</dbReference>
<keyword evidence="2" id="KW-1003">Cell membrane</keyword>
<sequence length="413" mass="45846">MLILKLLKESFSFAINALIVNKLRTFLSLLGITIGIFAIISVYTMVDALEKGIKDSIASLGDNVVYVMKWPWSFDPDQPWWEYMQRPQPTTNEFREVKRMSMGAEAVAMYIRGSRTIKYKSNSLENVNFIGVSYEYNQVADVNVEEGRYFTEVETNSGSPVVVIGASVGEKLFGGLEPMGRQLKFMGRNLTVIGMMKKEGESMLGNSNDDQIIIPINFARTLFNERSESLNLTISVKAKEHVSNADLMDELTGIMRSIRKLKPKEKDNFALNELDMLSKGFDSLFSIVNIAGGIIGIFSIIVGGFSIANIMFVSVKERTNIIGIQKALGAKNYFILFQFLFESIFLCLVGGLVGLLIIFIGTLILTYGAGFEVFLTMENVTLGISISVIIGLISGFIPAWGASRMDPVEAIRQ</sequence>
<dbReference type="PANTHER" id="PTHR30572">
    <property type="entry name" value="MEMBRANE COMPONENT OF TRANSPORTER-RELATED"/>
    <property type="match status" value="1"/>
</dbReference>
<accession>A0A6N9NDQ5</accession>
<gene>
    <name evidence="10" type="ORF">GQN54_01275</name>
</gene>
<evidence type="ECO:0000259" key="8">
    <source>
        <dbReference type="Pfam" id="PF02687"/>
    </source>
</evidence>
<keyword evidence="5 7" id="KW-0472">Membrane</keyword>
<proteinExistence type="inferred from homology"/>
<feature type="transmembrane region" description="Helical" evidence="7">
    <location>
        <begin position="380"/>
        <end position="402"/>
    </location>
</feature>
<feature type="transmembrane region" description="Helical" evidence="7">
    <location>
        <begin position="284"/>
        <end position="312"/>
    </location>
</feature>
<feature type="domain" description="ABC3 transporter permease C-terminal" evidence="8">
    <location>
        <begin position="294"/>
        <end position="407"/>
    </location>
</feature>
<evidence type="ECO:0000256" key="2">
    <source>
        <dbReference type="ARBA" id="ARBA00022475"/>
    </source>
</evidence>
<dbReference type="InterPro" id="IPR025857">
    <property type="entry name" value="MacB_PCD"/>
</dbReference>
<dbReference type="RefSeq" id="WP_160631170.1">
    <property type="nucleotide sequence ID" value="NZ_WWNE01000003.1"/>
</dbReference>
<feature type="transmembrane region" description="Helical" evidence="7">
    <location>
        <begin position="333"/>
        <end position="360"/>
    </location>
</feature>
<evidence type="ECO:0000313" key="11">
    <source>
        <dbReference type="Proteomes" id="UP000470771"/>
    </source>
</evidence>
<dbReference type="AlphaFoldDB" id="A0A6N9NDQ5"/>
<evidence type="ECO:0000256" key="3">
    <source>
        <dbReference type="ARBA" id="ARBA00022692"/>
    </source>
</evidence>
<keyword evidence="4 7" id="KW-1133">Transmembrane helix</keyword>
<keyword evidence="3 7" id="KW-0812">Transmembrane</keyword>